<comment type="caution">
    <text evidence="1">The sequence shown here is derived from an EMBL/GenBank/DDBJ whole genome shotgun (WGS) entry which is preliminary data.</text>
</comment>
<accession>A0ABP9AXB5</accession>
<evidence type="ECO:0000313" key="1">
    <source>
        <dbReference type="EMBL" id="GAA4787008.1"/>
    </source>
</evidence>
<organism evidence="1 2">
    <name type="scientific">Lysobacter hankyongensis</name>
    <dbReference type="NCBI Taxonomy" id="1176535"/>
    <lineage>
        <taxon>Bacteria</taxon>
        <taxon>Pseudomonadati</taxon>
        <taxon>Pseudomonadota</taxon>
        <taxon>Gammaproteobacteria</taxon>
        <taxon>Lysobacterales</taxon>
        <taxon>Lysobacteraceae</taxon>
        <taxon>Lysobacter</taxon>
    </lineage>
</organism>
<proteinExistence type="predicted"/>
<evidence type="ECO:0000313" key="2">
    <source>
        <dbReference type="Proteomes" id="UP001499959"/>
    </source>
</evidence>
<dbReference type="Proteomes" id="UP001499959">
    <property type="component" value="Unassembled WGS sequence"/>
</dbReference>
<dbReference type="EMBL" id="BAABJE010000002">
    <property type="protein sequence ID" value="GAA4787008.1"/>
    <property type="molecule type" value="Genomic_DNA"/>
</dbReference>
<gene>
    <name evidence="1" type="ORF">GCM10023307_10000</name>
</gene>
<sequence>MIYAAVMSLSRRSPARIADRRKSRRAFFSGLPNGDHSSSRRRPMMLDRAESVTAGAADLARVRGIAFTAGQPQGAFRFGIDDVEVK</sequence>
<protein>
    <submittedName>
        <fullName evidence="1">Uncharacterized protein</fullName>
    </submittedName>
</protein>
<keyword evidence="2" id="KW-1185">Reference proteome</keyword>
<reference evidence="2" key="1">
    <citation type="journal article" date="2019" name="Int. J. Syst. Evol. Microbiol.">
        <title>The Global Catalogue of Microorganisms (GCM) 10K type strain sequencing project: providing services to taxonomists for standard genome sequencing and annotation.</title>
        <authorList>
            <consortium name="The Broad Institute Genomics Platform"/>
            <consortium name="The Broad Institute Genome Sequencing Center for Infectious Disease"/>
            <person name="Wu L."/>
            <person name="Ma J."/>
        </authorList>
    </citation>
    <scope>NUCLEOTIDE SEQUENCE [LARGE SCALE GENOMIC DNA]</scope>
    <source>
        <strain evidence="2">JCM 18204</strain>
    </source>
</reference>
<name>A0ABP9AXB5_9GAMM</name>